<dbReference type="AlphaFoldDB" id="A0A0C9W777"/>
<sequence>PTRPPSPTMSHTSMAKPIELKIGTPIDYNGNHSTALSWLYSVKAYLLINKDAYNDDDKKVAYALSYMKKGVALAWATSYYEQCLKESTTSFRKFDDFEKAFKTSFEPADSAAEAIAKPEG</sequence>
<evidence type="ECO:0000313" key="1">
    <source>
        <dbReference type="EMBL" id="KIJ58676.1"/>
    </source>
</evidence>
<name>A0A0C9W777_9AGAM</name>
<proteinExistence type="predicted"/>
<dbReference type="EMBL" id="KN839917">
    <property type="protein sequence ID" value="KIJ58676.1"/>
    <property type="molecule type" value="Genomic_DNA"/>
</dbReference>
<feature type="non-terminal residue" evidence="1">
    <location>
        <position position="1"/>
    </location>
</feature>
<dbReference type="Proteomes" id="UP000053820">
    <property type="component" value="Unassembled WGS sequence"/>
</dbReference>
<organism evidence="1 2">
    <name type="scientific">Hydnomerulius pinastri MD-312</name>
    <dbReference type="NCBI Taxonomy" id="994086"/>
    <lineage>
        <taxon>Eukaryota</taxon>
        <taxon>Fungi</taxon>
        <taxon>Dikarya</taxon>
        <taxon>Basidiomycota</taxon>
        <taxon>Agaricomycotina</taxon>
        <taxon>Agaricomycetes</taxon>
        <taxon>Agaricomycetidae</taxon>
        <taxon>Boletales</taxon>
        <taxon>Boletales incertae sedis</taxon>
        <taxon>Leucogyrophana</taxon>
    </lineage>
</organism>
<dbReference type="OrthoDB" id="3263571at2759"/>
<evidence type="ECO:0008006" key="3">
    <source>
        <dbReference type="Google" id="ProtNLM"/>
    </source>
</evidence>
<dbReference type="HOGENOM" id="CLU_000384_30_11_1"/>
<protein>
    <recommendedName>
        <fullName evidence="3">DUF4939 domain-containing protein</fullName>
    </recommendedName>
</protein>
<accession>A0A0C9W777</accession>
<gene>
    <name evidence="1" type="ORF">HYDPIDRAFT_102188</name>
</gene>
<reference evidence="1 2" key="1">
    <citation type="submission" date="2014-04" db="EMBL/GenBank/DDBJ databases">
        <title>Evolutionary Origins and Diversification of the Mycorrhizal Mutualists.</title>
        <authorList>
            <consortium name="DOE Joint Genome Institute"/>
            <consortium name="Mycorrhizal Genomics Consortium"/>
            <person name="Kohler A."/>
            <person name="Kuo A."/>
            <person name="Nagy L.G."/>
            <person name="Floudas D."/>
            <person name="Copeland A."/>
            <person name="Barry K.W."/>
            <person name="Cichocki N."/>
            <person name="Veneault-Fourrey C."/>
            <person name="LaButti K."/>
            <person name="Lindquist E.A."/>
            <person name="Lipzen A."/>
            <person name="Lundell T."/>
            <person name="Morin E."/>
            <person name="Murat C."/>
            <person name="Riley R."/>
            <person name="Ohm R."/>
            <person name="Sun H."/>
            <person name="Tunlid A."/>
            <person name="Henrissat B."/>
            <person name="Grigoriev I.V."/>
            <person name="Hibbett D.S."/>
            <person name="Martin F."/>
        </authorList>
    </citation>
    <scope>NUCLEOTIDE SEQUENCE [LARGE SCALE GENOMIC DNA]</scope>
    <source>
        <strain evidence="1 2">MD-312</strain>
    </source>
</reference>
<keyword evidence="2" id="KW-1185">Reference proteome</keyword>
<evidence type="ECO:0000313" key="2">
    <source>
        <dbReference type="Proteomes" id="UP000053820"/>
    </source>
</evidence>